<dbReference type="PROSITE" id="PS50123">
    <property type="entry name" value="CHER"/>
    <property type="match status" value="1"/>
</dbReference>
<evidence type="ECO:0000259" key="4">
    <source>
        <dbReference type="PROSITE" id="PS50123"/>
    </source>
</evidence>
<dbReference type="PANTHER" id="PTHR24422:SF19">
    <property type="entry name" value="CHEMOTAXIS PROTEIN METHYLTRANSFERASE"/>
    <property type="match status" value="1"/>
</dbReference>
<dbReference type="SUPFAM" id="SSF53335">
    <property type="entry name" value="S-adenosyl-L-methionine-dependent methyltransferases"/>
    <property type="match status" value="1"/>
</dbReference>
<keyword evidence="6" id="KW-1185">Reference proteome</keyword>
<dbReference type="EMBL" id="JAEDAO010000001">
    <property type="protein sequence ID" value="MBK0394889.1"/>
    <property type="molecule type" value="Genomic_DNA"/>
</dbReference>
<evidence type="ECO:0000256" key="2">
    <source>
        <dbReference type="ARBA" id="ARBA00022679"/>
    </source>
</evidence>
<organism evidence="5 6">
    <name type="scientific">Ramlibacter algicola</name>
    <dbReference type="NCBI Taxonomy" id="2795217"/>
    <lineage>
        <taxon>Bacteria</taxon>
        <taxon>Pseudomonadati</taxon>
        <taxon>Pseudomonadota</taxon>
        <taxon>Betaproteobacteria</taxon>
        <taxon>Burkholderiales</taxon>
        <taxon>Comamonadaceae</taxon>
        <taxon>Ramlibacter</taxon>
    </lineage>
</organism>
<evidence type="ECO:0000313" key="6">
    <source>
        <dbReference type="Proteomes" id="UP000617041"/>
    </source>
</evidence>
<dbReference type="InterPro" id="IPR000780">
    <property type="entry name" value="CheR_MeTrfase"/>
</dbReference>
<dbReference type="Gene3D" id="3.40.50.150">
    <property type="entry name" value="Vaccinia Virus protein VP39"/>
    <property type="match status" value="1"/>
</dbReference>
<dbReference type="InterPro" id="IPR011990">
    <property type="entry name" value="TPR-like_helical_dom_sf"/>
</dbReference>
<dbReference type="PANTHER" id="PTHR24422">
    <property type="entry name" value="CHEMOTAXIS PROTEIN METHYLTRANSFERASE"/>
    <property type="match status" value="1"/>
</dbReference>
<sequence>MNNDSVAPAQWAHVSDAVAQHIGLHFPPERYDDLARGVRHAAQDLGLPDTAACIRTLTRSRMDVTQQQVLARHLTIGETYFLRDPHLLDALSRRVLPDLVRRRRGRDQRLRLWSAGCASGEEAYSLAILLHQLLPDIADWRVTITATDINPAALEKAAAGVYGEWSFRNVPASVKQSWFEQRPGGRYVVSPALRKLVNFEFLNLVADEFPPRGSETSAMDVIFCRNVLMYFTPPQVARAVARLHGSLVHGGWLAVSPSETSQDLFAAFSTVNYPGAILYRKSADAAKTLPTAPLAAHVAAAPVQAAPPSAARHARSLADEGRLAEALAWCERWVAADKLDPAAHYLLAMVLAEQGAHEGARASLRRAVFLEPGFVLAHFALGNIARQEGRGIDAARHFATVQRLLDSHQPGDLLPHGDGLNAGRLAHIVRSMPAGRDTS</sequence>
<accession>A0A934Q5Z4</accession>
<dbReference type="PRINTS" id="PR00996">
    <property type="entry name" value="CHERMTFRASE"/>
</dbReference>
<protein>
    <submittedName>
        <fullName evidence="5">Chemotaxis protein CheR</fullName>
    </submittedName>
</protein>
<keyword evidence="2" id="KW-0808">Transferase</keyword>
<dbReference type="InterPro" id="IPR050903">
    <property type="entry name" value="Bact_Chemotaxis_MeTrfase"/>
</dbReference>
<feature type="domain" description="CheR-type methyltransferase" evidence="4">
    <location>
        <begin position="1"/>
        <end position="284"/>
    </location>
</feature>
<keyword evidence="3" id="KW-0949">S-adenosyl-L-methionine</keyword>
<dbReference type="SMART" id="SM00138">
    <property type="entry name" value="MeTrc"/>
    <property type="match status" value="1"/>
</dbReference>
<dbReference type="Gene3D" id="1.25.40.10">
    <property type="entry name" value="Tetratricopeptide repeat domain"/>
    <property type="match status" value="1"/>
</dbReference>
<dbReference type="InterPro" id="IPR022642">
    <property type="entry name" value="CheR_C"/>
</dbReference>
<proteinExistence type="predicted"/>
<gene>
    <name evidence="5" type="ORF">I8E28_19955</name>
</gene>
<dbReference type="SUPFAM" id="SSF48452">
    <property type="entry name" value="TPR-like"/>
    <property type="match status" value="1"/>
</dbReference>
<dbReference type="Pfam" id="PF01739">
    <property type="entry name" value="CheR"/>
    <property type="match status" value="1"/>
</dbReference>
<evidence type="ECO:0000313" key="5">
    <source>
        <dbReference type="EMBL" id="MBK0394889.1"/>
    </source>
</evidence>
<comment type="caution">
    <text evidence="5">The sequence shown here is derived from an EMBL/GenBank/DDBJ whole genome shotgun (WGS) entry which is preliminary data.</text>
</comment>
<evidence type="ECO:0000256" key="3">
    <source>
        <dbReference type="ARBA" id="ARBA00022691"/>
    </source>
</evidence>
<evidence type="ECO:0000256" key="1">
    <source>
        <dbReference type="ARBA" id="ARBA00022603"/>
    </source>
</evidence>
<dbReference type="InterPro" id="IPR029063">
    <property type="entry name" value="SAM-dependent_MTases_sf"/>
</dbReference>
<dbReference type="AlphaFoldDB" id="A0A934Q5Z4"/>
<dbReference type="InterPro" id="IPR019734">
    <property type="entry name" value="TPR_rpt"/>
</dbReference>
<dbReference type="GO" id="GO:0008757">
    <property type="term" value="F:S-adenosylmethionine-dependent methyltransferase activity"/>
    <property type="evidence" value="ECO:0007669"/>
    <property type="project" value="InterPro"/>
</dbReference>
<reference evidence="5" key="1">
    <citation type="submission" date="2020-12" db="EMBL/GenBank/DDBJ databases">
        <title>Ramlibacter sp. nov., isolated from a freshwater alga, Cryptomonas.</title>
        <authorList>
            <person name="Kim H.M."/>
            <person name="Jeon C.O."/>
        </authorList>
    </citation>
    <scope>NUCLEOTIDE SEQUENCE</scope>
    <source>
        <strain evidence="5">CrO1</strain>
    </source>
</reference>
<name>A0A934Q5Z4_9BURK</name>
<dbReference type="RefSeq" id="WP_200789970.1">
    <property type="nucleotide sequence ID" value="NZ_JAEDAO010000001.1"/>
</dbReference>
<dbReference type="Proteomes" id="UP000617041">
    <property type="component" value="Unassembled WGS sequence"/>
</dbReference>
<dbReference type="SMART" id="SM00028">
    <property type="entry name" value="TPR"/>
    <property type="match status" value="2"/>
</dbReference>
<keyword evidence="1" id="KW-0489">Methyltransferase</keyword>
<dbReference type="GO" id="GO:0032259">
    <property type="term" value="P:methylation"/>
    <property type="evidence" value="ECO:0007669"/>
    <property type="project" value="UniProtKB-KW"/>
</dbReference>